<keyword evidence="2" id="KW-1185">Reference proteome</keyword>
<evidence type="ECO:0000313" key="1">
    <source>
        <dbReference type="EMBL" id="KAJ1157447.1"/>
    </source>
</evidence>
<comment type="caution">
    <text evidence="1">The sequence shown here is derived from an EMBL/GenBank/DDBJ whole genome shotgun (WGS) entry which is preliminary data.</text>
</comment>
<proteinExistence type="predicted"/>
<dbReference type="EMBL" id="JANPWB010000009">
    <property type="protein sequence ID" value="KAJ1157447.1"/>
    <property type="molecule type" value="Genomic_DNA"/>
</dbReference>
<protein>
    <submittedName>
        <fullName evidence="1">Uncharacterized protein</fullName>
    </submittedName>
</protein>
<sequence>MAAERSCDHSALEVEDPRVGGRWPNERLWRWAGADGACAGGKWGIAGQVGHWPWDPEVRSCVGELEKAAPEDQELCGPAMLAGTT</sequence>
<name>A0AAV7S0G3_PLEWA</name>
<dbReference type="AlphaFoldDB" id="A0AAV7S0G3"/>
<dbReference type="Proteomes" id="UP001066276">
    <property type="component" value="Chromosome 5"/>
</dbReference>
<organism evidence="1 2">
    <name type="scientific">Pleurodeles waltl</name>
    <name type="common">Iberian ribbed newt</name>
    <dbReference type="NCBI Taxonomy" id="8319"/>
    <lineage>
        <taxon>Eukaryota</taxon>
        <taxon>Metazoa</taxon>
        <taxon>Chordata</taxon>
        <taxon>Craniata</taxon>
        <taxon>Vertebrata</taxon>
        <taxon>Euteleostomi</taxon>
        <taxon>Amphibia</taxon>
        <taxon>Batrachia</taxon>
        <taxon>Caudata</taxon>
        <taxon>Salamandroidea</taxon>
        <taxon>Salamandridae</taxon>
        <taxon>Pleurodelinae</taxon>
        <taxon>Pleurodeles</taxon>
    </lineage>
</organism>
<reference evidence="1" key="1">
    <citation type="journal article" date="2022" name="bioRxiv">
        <title>Sequencing and chromosome-scale assembly of the giantPleurodeles waltlgenome.</title>
        <authorList>
            <person name="Brown T."/>
            <person name="Elewa A."/>
            <person name="Iarovenko S."/>
            <person name="Subramanian E."/>
            <person name="Araus A.J."/>
            <person name="Petzold A."/>
            <person name="Susuki M."/>
            <person name="Suzuki K.-i.T."/>
            <person name="Hayashi T."/>
            <person name="Toyoda A."/>
            <person name="Oliveira C."/>
            <person name="Osipova E."/>
            <person name="Leigh N.D."/>
            <person name="Simon A."/>
            <person name="Yun M.H."/>
        </authorList>
    </citation>
    <scope>NUCLEOTIDE SEQUENCE</scope>
    <source>
        <strain evidence="1">20211129_DDA</strain>
        <tissue evidence="1">Liver</tissue>
    </source>
</reference>
<accession>A0AAV7S0G3</accession>
<gene>
    <name evidence="1" type="ORF">NDU88_010159</name>
</gene>
<evidence type="ECO:0000313" key="2">
    <source>
        <dbReference type="Proteomes" id="UP001066276"/>
    </source>
</evidence>